<dbReference type="PROSITE" id="PS50112">
    <property type="entry name" value="PAS"/>
    <property type="match status" value="1"/>
</dbReference>
<dbReference type="CDD" id="cd00130">
    <property type="entry name" value="PAS"/>
    <property type="match status" value="1"/>
</dbReference>
<dbReference type="InterPro" id="IPR012226">
    <property type="entry name" value="Diguanyl_cyclase/Pdiesterase"/>
</dbReference>
<keyword evidence="5" id="KW-1185">Reference proteome</keyword>
<comment type="caution">
    <text evidence="4">The sequence shown here is derived from an EMBL/GenBank/DDBJ whole genome shotgun (WGS) entry which is preliminary data.</text>
</comment>
<dbReference type="Pfam" id="PF13185">
    <property type="entry name" value="GAF_2"/>
    <property type="match status" value="1"/>
</dbReference>
<dbReference type="SUPFAM" id="SSF55073">
    <property type="entry name" value="Nucleotide cyclase"/>
    <property type="match status" value="1"/>
</dbReference>
<gene>
    <name evidence="4" type="ORF">FHS81_000235</name>
</gene>
<feature type="domain" description="EAL" evidence="2">
    <location>
        <begin position="472"/>
        <end position="725"/>
    </location>
</feature>
<dbReference type="InterPro" id="IPR000014">
    <property type="entry name" value="PAS"/>
</dbReference>
<feature type="domain" description="PAS" evidence="1">
    <location>
        <begin position="11"/>
        <end position="57"/>
    </location>
</feature>
<proteinExistence type="predicted"/>
<reference evidence="4 5" key="1">
    <citation type="submission" date="2020-08" db="EMBL/GenBank/DDBJ databases">
        <title>Genomic Encyclopedia of Type Strains, Phase IV (KMG-IV): sequencing the most valuable type-strain genomes for metagenomic binning, comparative biology and taxonomic classification.</title>
        <authorList>
            <person name="Goeker M."/>
        </authorList>
    </citation>
    <scope>NUCLEOTIDE SEQUENCE [LARGE SCALE GENOMIC DNA]</scope>
    <source>
        <strain evidence="4 5">DSM 28760</strain>
    </source>
</reference>
<keyword evidence="4" id="KW-0378">Hydrolase</keyword>
<dbReference type="InterPro" id="IPR029016">
    <property type="entry name" value="GAF-like_dom_sf"/>
</dbReference>
<evidence type="ECO:0000259" key="2">
    <source>
        <dbReference type="PROSITE" id="PS50883"/>
    </source>
</evidence>
<name>A0A7W5Z198_9HYPH</name>
<dbReference type="EMBL" id="JACICC010000001">
    <property type="protein sequence ID" value="MBB3808181.1"/>
    <property type="molecule type" value="Genomic_DNA"/>
</dbReference>
<dbReference type="InterPro" id="IPR000160">
    <property type="entry name" value="GGDEF_dom"/>
</dbReference>
<dbReference type="PROSITE" id="PS50887">
    <property type="entry name" value="GGDEF"/>
    <property type="match status" value="1"/>
</dbReference>
<dbReference type="CDD" id="cd01948">
    <property type="entry name" value="EAL"/>
    <property type="match status" value="1"/>
</dbReference>
<dbReference type="Pfam" id="PF00563">
    <property type="entry name" value="EAL"/>
    <property type="match status" value="1"/>
</dbReference>
<dbReference type="Gene3D" id="3.20.20.450">
    <property type="entry name" value="EAL domain"/>
    <property type="match status" value="1"/>
</dbReference>
<dbReference type="AlphaFoldDB" id="A0A7W5Z198"/>
<dbReference type="GO" id="GO:0071111">
    <property type="term" value="F:cyclic-guanylate-specific phosphodiesterase activity"/>
    <property type="evidence" value="ECO:0007669"/>
    <property type="project" value="UniProtKB-EC"/>
</dbReference>
<dbReference type="SUPFAM" id="SSF55785">
    <property type="entry name" value="PYP-like sensor domain (PAS domain)"/>
    <property type="match status" value="1"/>
</dbReference>
<dbReference type="InterPro" id="IPR001633">
    <property type="entry name" value="EAL_dom"/>
</dbReference>
<dbReference type="EC" id="3.1.4.52" evidence="4"/>
<dbReference type="InterPro" id="IPR035965">
    <property type="entry name" value="PAS-like_dom_sf"/>
</dbReference>
<sequence>MTETPMMLDEHHQVLLLALAQTHTPIVTLDAARHIIHVNEAFTTVLGYQPEEVIGRSPASFLISQAMNCKEMEAYQQKEWGKRQVKSETLVRRQNGDDMWMRIDSMPIIEPEQSPLAGYSVDIMIDITEDWLIRDLERNTLHALVSNLSYHELGNYMCRSVREIAPDIVPSILRVDADNLLRPWAVSMLPAPYNAAIDGVQAANGLGSCGTAVARGEPIISEDIATDPIWASIAHLALPHGLRACWSFPIWLRDGRVGGTFAFYSKKPAKPSPLHLRVIDTCVKLCSLAIEREESRIQATRLMHFDALTGLPNRNSLHNYVDDFLAGNPAKPAAFFCIDIDRFSEFNDALGHAFGDRILVEIATRLQQQLLPGEFLSRGDGSEFIIVAPICDVRAAARRAENLRKLFSRKIEVAEHLLSVSATTGISIYPANGRDRSTLLGAAANAMRHAKTIGSGTFQFFNPEMNQIVQERLLLSTLLVRAIEQGRLSLHYQPQVRTGGEIYGVEALSRWRDPRHGDIPPSRFIELAEDRGLIAPIGRWALREACRQLAIWRSEARPIPTVAVNLSPLNFLENDLPDFIAQLFNEYTLEGRDLTIEITESAAMALTTDMLATVNNIRALGVGLSVDDFGTGFSSLSRLITLPVTEIKIDRSFINRFQEAKRHRLLVEAVIGLGRSLDLTVVAEGVETLPQRTLLEALGCPVLQGYFISPALSAPRLTEWLHTHASTERNG</sequence>
<dbReference type="SUPFAM" id="SSF141868">
    <property type="entry name" value="EAL domain-like"/>
    <property type="match status" value="1"/>
</dbReference>
<dbReference type="PANTHER" id="PTHR44757:SF2">
    <property type="entry name" value="BIOFILM ARCHITECTURE MAINTENANCE PROTEIN MBAA"/>
    <property type="match status" value="1"/>
</dbReference>
<evidence type="ECO:0000259" key="3">
    <source>
        <dbReference type="PROSITE" id="PS50887"/>
    </source>
</evidence>
<evidence type="ECO:0000313" key="5">
    <source>
        <dbReference type="Proteomes" id="UP000537592"/>
    </source>
</evidence>
<dbReference type="SMART" id="SM00267">
    <property type="entry name" value="GGDEF"/>
    <property type="match status" value="1"/>
</dbReference>
<dbReference type="InterPro" id="IPR029787">
    <property type="entry name" value="Nucleotide_cyclase"/>
</dbReference>
<dbReference type="SMART" id="SM00052">
    <property type="entry name" value="EAL"/>
    <property type="match status" value="1"/>
</dbReference>
<protein>
    <submittedName>
        <fullName evidence="4">C-di-GMP-specific phosphodiesterase</fullName>
        <ecNumber evidence="4">3.1.4.52</ecNumber>
    </submittedName>
</protein>
<dbReference type="RefSeq" id="WP_183750213.1">
    <property type="nucleotide sequence ID" value="NZ_JACICC010000001.1"/>
</dbReference>
<dbReference type="NCBIfam" id="TIGR00254">
    <property type="entry name" value="GGDEF"/>
    <property type="match status" value="1"/>
</dbReference>
<dbReference type="SUPFAM" id="SSF55781">
    <property type="entry name" value="GAF domain-like"/>
    <property type="match status" value="1"/>
</dbReference>
<dbReference type="SMART" id="SM00091">
    <property type="entry name" value="PAS"/>
    <property type="match status" value="1"/>
</dbReference>
<dbReference type="Gene3D" id="3.30.450.40">
    <property type="match status" value="1"/>
</dbReference>
<dbReference type="SMART" id="SM00065">
    <property type="entry name" value="GAF"/>
    <property type="match status" value="1"/>
</dbReference>
<dbReference type="Pfam" id="PF00990">
    <property type="entry name" value="GGDEF"/>
    <property type="match status" value="1"/>
</dbReference>
<dbReference type="CDD" id="cd01949">
    <property type="entry name" value="GGDEF"/>
    <property type="match status" value="1"/>
</dbReference>
<dbReference type="Gene3D" id="3.30.450.20">
    <property type="entry name" value="PAS domain"/>
    <property type="match status" value="1"/>
</dbReference>
<dbReference type="PROSITE" id="PS50883">
    <property type="entry name" value="EAL"/>
    <property type="match status" value="1"/>
</dbReference>
<evidence type="ECO:0000313" key="4">
    <source>
        <dbReference type="EMBL" id="MBB3808181.1"/>
    </source>
</evidence>
<evidence type="ECO:0000259" key="1">
    <source>
        <dbReference type="PROSITE" id="PS50112"/>
    </source>
</evidence>
<dbReference type="Gene3D" id="3.30.70.270">
    <property type="match status" value="1"/>
</dbReference>
<dbReference type="NCBIfam" id="TIGR00229">
    <property type="entry name" value="sensory_box"/>
    <property type="match status" value="1"/>
</dbReference>
<dbReference type="Pfam" id="PF13426">
    <property type="entry name" value="PAS_9"/>
    <property type="match status" value="1"/>
</dbReference>
<organism evidence="4 5">
    <name type="scientific">Pseudochelatococcus contaminans</name>
    <dbReference type="NCBI Taxonomy" id="1538103"/>
    <lineage>
        <taxon>Bacteria</taxon>
        <taxon>Pseudomonadati</taxon>
        <taxon>Pseudomonadota</taxon>
        <taxon>Alphaproteobacteria</taxon>
        <taxon>Hyphomicrobiales</taxon>
        <taxon>Chelatococcaceae</taxon>
        <taxon>Pseudochelatococcus</taxon>
    </lineage>
</organism>
<dbReference type="InterPro" id="IPR035919">
    <property type="entry name" value="EAL_sf"/>
</dbReference>
<feature type="domain" description="GGDEF" evidence="3">
    <location>
        <begin position="331"/>
        <end position="463"/>
    </location>
</feature>
<dbReference type="Proteomes" id="UP000537592">
    <property type="component" value="Unassembled WGS sequence"/>
</dbReference>
<accession>A0A7W5Z198</accession>
<dbReference type="InterPro" id="IPR003018">
    <property type="entry name" value="GAF"/>
</dbReference>
<dbReference type="PANTHER" id="PTHR44757">
    <property type="entry name" value="DIGUANYLATE CYCLASE DGCP"/>
    <property type="match status" value="1"/>
</dbReference>
<dbReference type="PIRSF" id="PIRSF005925">
    <property type="entry name" value="Dos"/>
    <property type="match status" value="1"/>
</dbReference>
<dbReference type="InterPro" id="IPR043128">
    <property type="entry name" value="Rev_trsase/Diguanyl_cyclase"/>
</dbReference>
<dbReference type="InterPro" id="IPR052155">
    <property type="entry name" value="Biofilm_reg_signaling"/>
</dbReference>